<dbReference type="Proteomes" id="UP000019260">
    <property type="component" value="Chromosome"/>
</dbReference>
<dbReference type="EMBL" id="CP006720">
    <property type="protein sequence ID" value="AHI58271.1"/>
    <property type="molecule type" value="Genomic_DNA"/>
</dbReference>
<name>W6AMQ3_9MOLU</name>
<sequence>MGGFYVGESLTNIIYTILNVFGDKLDKLIYRNGEEFDYMNLKLTQRLI</sequence>
<dbReference type="KEGG" id="smia:P344_04745"/>
<evidence type="ECO:0000313" key="1">
    <source>
        <dbReference type="EMBL" id="AHI58271.1"/>
    </source>
</evidence>
<keyword evidence="2" id="KW-1185">Reference proteome</keyword>
<dbReference type="AlphaFoldDB" id="W6AMQ3"/>
<protein>
    <submittedName>
        <fullName evidence="1">Uncharacterized protein</fullName>
    </submittedName>
</protein>
<gene>
    <name evidence="1" type="ORF">P344_04745</name>
</gene>
<evidence type="ECO:0000313" key="2">
    <source>
        <dbReference type="Proteomes" id="UP000019260"/>
    </source>
</evidence>
<organism evidence="1 2">
    <name type="scientific">Spiroplasma mirum ATCC 29335</name>
    <dbReference type="NCBI Taxonomy" id="838561"/>
    <lineage>
        <taxon>Bacteria</taxon>
        <taxon>Bacillati</taxon>
        <taxon>Mycoplasmatota</taxon>
        <taxon>Mollicutes</taxon>
        <taxon>Entomoplasmatales</taxon>
        <taxon>Spiroplasmataceae</taxon>
        <taxon>Spiroplasma</taxon>
    </lineage>
</organism>
<proteinExistence type="predicted"/>
<dbReference type="STRING" id="838561.P344_04745"/>
<dbReference type="HOGENOM" id="CLU_3157967_0_0_14"/>
<reference evidence="1 2" key="1">
    <citation type="submission" date="2013-09" db="EMBL/GenBank/DDBJ databases">
        <title>Complete genome sequence of Spiroplasma mirum suckling mouse cataract agent.</title>
        <authorList>
            <person name="Landry C.A."/>
            <person name="Bastian F.O."/>
            <person name="Thune R.L."/>
        </authorList>
    </citation>
    <scope>NUCLEOTIDE SEQUENCE [LARGE SCALE GENOMIC DNA]</scope>
    <source>
        <strain evidence="1 2">SMCA</strain>
    </source>
</reference>
<accession>W6AMQ3</accession>
<dbReference type="PATRIC" id="fig|838561.3.peg.908"/>